<dbReference type="OrthoDB" id="291353at2"/>
<accession>A0A518GD67</accession>
<dbReference type="Proteomes" id="UP000318017">
    <property type="component" value="Chromosome"/>
</dbReference>
<dbReference type="EMBL" id="CP036298">
    <property type="protein sequence ID" value="QDV26490.1"/>
    <property type="molecule type" value="Genomic_DNA"/>
</dbReference>
<keyword evidence="2" id="KW-1185">Reference proteome</keyword>
<dbReference type="RefSeq" id="WP_145082667.1">
    <property type="nucleotide sequence ID" value="NZ_CP036298.1"/>
</dbReference>
<evidence type="ECO:0000313" key="1">
    <source>
        <dbReference type="EMBL" id="QDV26490.1"/>
    </source>
</evidence>
<dbReference type="AlphaFoldDB" id="A0A518GD67"/>
<proteinExistence type="predicted"/>
<reference evidence="1 2" key="1">
    <citation type="submission" date="2019-02" db="EMBL/GenBank/DDBJ databases">
        <title>Deep-cultivation of Planctomycetes and their phenomic and genomic characterization uncovers novel biology.</title>
        <authorList>
            <person name="Wiegand S."/>
            <person name="Jogler M."/>
            <person name="Boedeker C."/>
            <person name="Pinto D."/>
            <person name="Vollmers J."/>
            <person name="Rivas-Marin E."/>
            <person name="Kohn T."/>
            <person name="Peeters S.H."/>
            <person name="Heuer A."/>
            <person name="Rast P."/>
            <person name="Oberbeckmann S."/>
            <person name="Bunk B."/>
            <person name="Jeske O."/>
            <person name="Meyerdierks A."/>
            <person name="Storesund J.E."/>
            <person name="Kallscheuer N."/>
            <person name="Luecker S."/>
            <person name="Lage O.M."/>
            <person name="Pohl T."/>
            <person name="Merkel B.J."/>
            <person name="Hornburger P."/>
            <person name="Mueller R.-W."/>
            <person name="Bruemmer F."/>
            <person name="Labrenz M."/>
            <person name="Spormann A.M."/>
            <person name="Op den Camp H."/>
            <person name="Overmann J."/>
            <person name="Amann R."/>
            <person name="Jetten M.S.M."/>
            <person name="Mascher T."/>
            <person name="Medema M.H."/>
            <person name="Devos D.P."/>
            <person name="Kaster A.-K."/>
            <person name="Ovreas L."/>
            <person name="Rohde M."/>
            <person name="Galperin M.Y."/>
            <person name="Jogler C."/>
        </authorList>
    </citation>
    <scope>NUCLEOTIDE SEQUENCE [LARGE SCALE GENOMIC DNA]</scope>
    <source>
        <strain evidence="1 2">Q31a</strain>
    </source>
</reference>
<dbReference type="KEGG" id="ahel:Q31a_48640"/>
<sequence>MLKLLKEFFEDHFDRVQDIRNRDAMSMTLHDCIRLVDQHQQCESRRTAERVDTAVRKINQNLDSPQPHFIKSA</sequence>
<organism evidence="1 2">
    <name type="scientific">Aureliella helgolandensis</name>
    <dbReference type="NCBI Taxonomy" id="2527968"/>
    <lineage>
        <taxon>Bacteria</taxon>
        <taxon>Pseudomonadati</taxon>
        <taxon>Planctomycetota</taxon>
        <taxon>Planctomycetia</taxon>
        <taxon>Pirellulales</taxon>
        <taxon>Pirellulaceae</taxon>
        <taxon>Aureliella</taxon>
    </lineage>
</organism>
<gene>
    <name evidence="1" type="ORF">Q31a_48640</name>
</gene>
<evidence type="ECO:0000313" key="2">
    <source>
        <dbReference type="Proteomes" id="UP000318017"/>
    </source>
</evidence>
<protein>
    <submittedName>
        <fullName evidence="1">Uncharacterized protein</fullName>
    </submittedName>
</protein>
<name>A0A518GD67_9BACT</name>